<evidence type="ECO:0000313" key="2">
    <source>
        <dbReference type="EMBL" id="QGQ95817.1"/>
    </source>
</evidence>
<protein>
    <submittedName>
        <fullName evidence="2">HNH endonuclease</fullName>
    </submittedName>
</protein>
<dbReference type="InterPro" id="IPR003615">
    <property type="entry name" value="HNH_nuc"/>
</dbReference>
<gene>
    <name evidence="2" type="ORF">EHS13_13490</name>
</gene>
<accession>A0A6B8RIY2</accession>
<keyword evidence="2" id="KW-0540">Nuclease</keyword>
<name>A0A6B8RIY2_9BACL</name>
<evidence type="ECO:0000313" key="3">
    <source>
        <dbReference type="Proteomes" id="UP000426246"/>
    </source>
</evidence>
<organism evidence="2 3">
    <name type="scientific">Paenibacillus psychroresistens</name>
    <dbReference type="NCBI Taxonomy" id="1778678"/>
    <lineage>
        <taxon>Bacteria</taxon>
        <taxon>Bacillati</taxon>
        <taxon>Bacillota</taxon>
        <taxon>Bacilli</taxon>
        <taxon>Bacillales</taxon>
        <taxon>Paenibacillaceae</taxon>
        <taxon>Paenibacillus</taxon>
    </lineage>
</organism>
<sequence length="300" mass="34833">MRDTSMNYFIVFQGQSYTDARSGGYLWAPTKNEQSQTFHYWTSMTKVLKGDLIFNSVGGLLLDLITATEDNKEQEKPINFDRNESWRNHGWYVKADYIRVNNPIRYIDYKDDISKLQAQIHAPFNINGGGNQGYLYEISEQFADFLLGLIGHSRPDEVDIIQQIENELPPDLDTTEKERIVKTRIGQGIFKTKLLKFGCNCKLCPINNIDFLTASHTKPWKDSNNHERLDEYNGFLLCPAHNTLFDRGYISFNDDGRIMVSKFLDDQSIMFLNVQVDKVIDLLEGHKKYLTHHRESVFKQ</sequence>
<proteinExistence type="predicted"/>
<keyword evidence="3" id="KW-1185">Reference proteome</keyword>
<dbReference type="KEGG" id="ppsc:EHS13_13490"/>
<evidence type="ECO:0000259" key="1">
    <source>
        <dbReference type="Pfam" id="PF13391"/>
    </source>
</evidence>
<feature type="domain" description="HNH nuclease" evidence="1">
    <location>
        <begin position="202"/>
        <end position="253"/>
    </location>
</feature>
<dbReference type="EMBL" id="CP034235">
    <property type="protein sequence ID" value="QGQ95817.1"/>
    <property type="molecule type" value="Genomic_DNA"/>
</dbReference>
<dbReference type="Proteomes" id="UP000426246">
    <property type="component" value="Chromosome"/>
</dbReference>
<dbReference type="GO" id="GO:0004519">
    <property type="term" value="F:endonuclease activity"/>
    <property type="evidence" value="ECO:0007669"/>
    <property type="project" value="UniProtKB-KW"/>
</dbReference>
<keyword evidence="2" id="KW-0378">Hydrolase</keyword>
<reference evidence="3" key="1">
    <citation type="submission" date="2018-11" db="EMBL/GenBank/DDBJ databases">
        <title>Complete genome sequence of Paenibacillus sp. ML311-T8.</title>
        <authorList>
            <person name="Nam Y.-D."/>
            <person name="Kang J."/>
            <person name="Chung W.-H."/>
            <person name="Park Y.S."/>
        </authorList>
    </citation>
    <scope>NUCLEOTIDE SEQUENCE [LARGE SCALE GENOMIC DNA]</scope>
    <source>
        <strain evidence="3">ML311-T8</strain>
    </source>
</reference>
<dbReference type="AlphaFoldDB" id="A0A6B8RIY2"/>
<dbReference type="Pfam" id="PF13391">
    <property type="entry name" value="HNH_2"/>
    <property type="match status" value="1"/>
</dbReference>
<keyword evidence="2" id="KW-0255">Endonuclease</keyword>